<feature type="domain" description="Diphthamide synthase" evidence="1">
    <location>
        <begin position="3"/>
        <end position="133"/>
    </location>
</feature>
<protein>
    <recommendedName>
        <fullName evidence="1">Diphthamide synthase domain-containing protein</fullName>
    </recommendedName>
</protein>
<gene>
    <name evidence="2" type="ORF">S06H3_60788</name>
</gene>
<dbReference type="Pfam" id="PF01902">
    <property type="entry name" value="Diphthami_syn_2"/>
    <property type="match status" value="1"/>
</dbReference>
<evidence type="ECO:0000313" key="2">
    <source>
        <dbReference type="EMBL" id="GAI47578.1"/>
    </source>
</evidence>
<dbReference type="Gene3D" id="3.40.50.620">
    <property type="entry name" value="HUPs"/>
    <property type="match status" value="1"/>
</dbReference>
<comment type="caution">
    <text evidence="2">The sequence shown here is derived from an EMBL/GenBank/DDBJ whole genome shotgun (WGS) entry which is preliminary data.</text>
</comment>
<name>X1NVE7_9ZZZZ</name>
<dbReference type="SUPFAM" id="SSF52402">
    <property type="entry name" value="Adenine nucleotide alpha hydrolases-like"/>
    <property type="match status" value="1"/>
</dbReference>
<evidence type="ECO:0000259" key="1">
    <source>
        <dbReference type="Pfam" id="PF01902"/>
    </source>
</evidence>
<sequence>MEKVLFCWSGGKDSALALYEIQKDNKYEIVSLLTTITEDYDRVSLHGVPRILVEQQAKSLGLPIQEVFISKASSNEEYESRMKETLIRFKQAGVSLVVFGDIFLEEVRKYREDNLSKLGMKGLFPIWGRDTDNIRNLDFHPFG</sequence>
<reference evidence="2" key="1">
    <citation type="journal article" date="2014" name="Front. Microbiol.">
        <title>High frequency of phylogenetically diverse reductive dehalogenase-homologous genes in deep subseafloor sedimentary metagenomes.</title>
        <authorList>
            <person name="Kawai M."/>
            <person name="Futagami T."/>
            <person name="Toyoda A."/>
            <person name="Takaki Y."/>
            <person name="Nishi S."/>
            <person name="Hori S."/>
            <person name="Arai W."/>
            <person name="Tsubouchi T."/>
            <person name="Morono Y."/>
            <person name="Uchiyama I."/>
            <person name="Ito T."/>
            <person name="Fujiyama A."/>
            <person name="Inagaki F."/>
            <person name="Takami H."/>
        </authorList>
    </citation>
    <scope>NUCLEOTIDE SEQUENCE</scope>
    <source>
        <strain evidence="2">Expedition CK06-06</strain>
    </source>
</reference>
<accession>X1NVE7</accession>
<dbReference type="InterPro" id="IPR014729">
    <property type="entry name" value="Rossmann-like_a/b/a_fold"/>
</dbReference>
<proteinExistence type="predicted"/>
<organism evidence="2">
    <name type="scientific">marine sediment metagenome</name>
    <dbReference type="NCBI Taxonomy" id="412755"/>
    <lineage>
        <taxon>unclassified sequences</taxon>
        <taxon>metagenomes</taxon>
        <taxon>ecological metagenomes</taxon>
    </lineage>
</organism>
<dbReference type="AlphaFoldDB" id="X1NVE7"/>
<dbReference type="InterPro" id="IPR002761">
    <property type="entry name" value="Diphthami_syn_dom"/>
</dbReference>
<dbReference type="EMBL" id="BARV01039721">
    <property type="protein sequence ID" value="GAI47578.1"/>
    <property type="molecule type" value="Genomic_DNA"/>
</dbReference>